<dbReference type="AlphaFoldDB" id="A0A4S8HP60"/>
<evidence type="ECO:0000256" key="10">
    <source>
        <dbReference type="SAM" id="Phobius"/>
    </source>
</evidence>
<dbReference type="InterPro" id="IPR046342">
    <property type="entry name" value="CBS_dom_sf"/>
</dbReference>
<dbReference type="EMBL" id="STFF01000005">
    <property type="protein sequence ID" value="THU37180.1"/>
    <property type="molecule type" value="Genomic_DNA"/>
</dbReference>
<dbReference type="InterPro" id="IPR002550">
    <property type="entry name" value="CNNM"/>
</dbReference>
<dbReference type="InterPro" id="IPR000644">
    <property type="entry name" value="CBS_dom"/>
</dbReference>
<dbReference type="Gene3D" id="3.30.465.10">
    <property type="match status" value="1"/>
</dbReference>
<dbReference type="Pfam" id="PF01595">
    <property type="entry name" value="CNNM"/>
    <property type="match status" value="1"/>
</dbReference>
<keyword evidence="5" id="KW-0677">Repeat</keyword>
<dbReference type="Proteomes" id="UP000306918">
    <property type="component" value="Unassembled WGS sequence"/>
</dbReference>
<evidence type="ECO:0000313" key="12">
    <source>
        <dbReference type="EMBL" id="THU37180.1"/>
    </source>
</evidence>
<dbReference type="InterPro" id="IPR044751">
    <property type="entry name" value="Ion_transp-like_CBS"/>
</dbReference>
<evidence type="ECO:0000313" key="13">
    <source>
        <dbReference type="Proteomes" id="UP000306918"/>
    </source>
</evidence>
<dbReference type="RefSeq" id="WP_136578853.1">
    <property type="nucleotide sequence ID" value="NZ_STFF01000005.1"/>
</dbReference>
<dbReference type="Gene3D" id="3.10.580.10">
    <property type="entry name" value="CBS-domain"/>
    <property type="match status" value="1"/>
</dbReference>
<feature type="transmembrane region" description="Helical" evidence="10">
    <location>
        <begin position="117"/>
        <end position="140"/>
    </location>
</feature>
<dbReference type="PANTHER" id="PTHR22777">
    <property type="entry name" value="HEMOLYSIN-RELATED"/>
    <property type="match status" value="1"/>
</dbReference>
<accession>A0A4S8HP60</accession>
<dbReference type="Pfam" id="PF00571">
    <property type="entry name" value="CBS"/>
    <property type="match status" value="1"/>
</dbReference>
<dbReference type="CDD" id="cd04590">
    <property type="entry name" value="CBS_pair_CorC_HlyC_assoc"/>
    <property type="match status" value="1"/>
</dbReference>
<dbReference type="InterPro" id="IPR005170">
    <property type="entry name" value="Transptr-assoc_dom"/>
</dbReference>
<keyword evidence="7 9" id="KW-0129">CBS domain</keyword>
<organism evidence="12 13">
    <name type="scientific">Niastella caeni</name>
    <dbReference type="NCBI Taxonomy" id="2569763"/>
    <lineage>
        <taxon>Bacteria</taxon>
        <taxon>Pseudomonadati</taxon>
        <taxon>Bacteroidota</taxon>
        <taxon>Chitinophagia</taxon>
        <taxon>Chitinophagales</taxon>
        <taxon>Chitinophagaceae</taxon>
        <taxon>Niastella</taxon>
    </lineage>
</organism>
<dbReference type="SMART" id="SM01091">
    <property type="entry name" value="CorC_HlyC"/>
    <property type="match status" value="1"/>
</dbReference>
<comment type="subcellular location">
    <subcellularLocation>
        <location evidence="1">Cell membrane</location>
        <topology evidence="1">Multi-pass membrane protein</topology>
    </subcellularLocation>
</comment>
<dbReference type="Pfam" id="PF03471">
    <property type="entry name" value="CorC_HlyC"/>
    <property type="match status" value="1"/>
</dbReference>
<proteinExistence type="inferred from homology"/>
<feature type="transmembrane region" description="Helical" evidence="10">
    <location>
        <begin position="81"/>
        <end position="105"/>
    </location>
</feature>
<dbReference type="PROSITE" id="PS51371">
    <property type="entry name" value="CBS"/>
    <property type="match status" value="1"/>
</dbReference>
<dbReference type="NCBIfam" id="TIGR03520">
    <property type="entry name" value="GldE"/>
    <property type="match status" value="1"/>
</dbReference>
<feature type="transmembrane region" description="Helical" evidence="10">
    <location>
        <begin position="28"/>
        <end position="55"/>
    </location>
</feature>
<dbReference type="InterPro" id="IPR036318">
    <property type="entry name" value="FAD-bd_PCMH-like_sf"/>
</dbReference>
<feature type="domain" description="CBS" evidence="11">
    <location>
        <begin position="294"/>
        <end position="351"/>
    </location>
</feature>
<evidence type="ECO:0000256" key="8">
    <source>
        <dbReference type="ARBA" id="ARBA00023136"/>
    </source>
</evidence>
<keyword evidence="8 10" id="KW-0472">Membrane</keyword>
<reference evidence="12 13" key="1">
    <citation type="submission" date="2019-04" db="EMBL/GenBank/DDBJ databases">
        <title>Niastella caeni sp. nov., isolated from activated sludge.</title>
        <authorList>
            <person name="Sheng M."/>
        </authorList>
    </citation>
    <scope>NUCLEOTIDE SEQUENCE [LARGE SCALE GENOMIC DNA]</scope>
    <source>
        <strain evidence="12 13">HX-2-15</strain>
    </source>
</reference>
<comment type="similarity">
    <text evidence="2">Belongs to the UPF0053 family.</text>
</comment>
<evidence type="ECO:0000256" key="7">
    <source>
        <dbReference type="ARBA" id="ARBA00023122"/>
    </source>
</evidence>
<evidence type="ECO:0000256" key="2">
    <source>
        <dbReference type="ARBA" id="ARBA00006337"/>
    </source>
</evidence>
<evidence type="ECO:0000256" key="4">
    <source>
        <dbReference type="ARBA" id="ARBA00022692"/>
    </source>
</evidence>
<dbReference type="GO" id="GO:0005886">
    <property type="term" value="C:plasma membrane"/>
    <property type="evidence" value="ECO:0007669"/>
    <property type="project" value="UniProtKB-SubCell"/>
</dbReference>
<evidence type="ECO:0000256" key="5">
    <source>
        <dbReference type="ARBA" id="ARBA00022737"/>
    </source>
</evidence>
<evidence type="ECO:0000256" key="1">
    <source>
        <dbReference type="ARBA" id="ARBA00004651"/>
    </source>
</evidence>
<keyword evidence="3" id="KW-1003">Cell membrane</keyword>
<dbReference type="FunFam" id="3.10.580.10:FF:000002">
    <property type="entry name" value="Magnesium/cobalt efflux protein CorC"/>
    <property type="match status" value="1"/>
</dbReference>
<dbReference type="InterPro" id="IPR019862">
    <property type="entry name" value="Motility-assoc_prot_GldE"/>
</dbReference>
<evidence type="ECO:0000259" key="11">
    <source>
        <dbReference type="PROSITE" id="PS51371"/>
    </source>
</evidence>
<keyword evidence="4 10" id="KW-0812">Transmembrane</keyword>
<evidence type="ECO:0000256" key="3">
    <source>
        <dbReference type="ARBA" id="ARBA00022475"/>
    </source>
</evidence>
<keyword evidence="6 10" id="KW-1133">Transmembrane helix</keyword>
<sequence length="450" mass="51373">MDKPLLIFGSEYVYKLLLMVTNVQATTLLAAAVLVLLLLSFFISGAEMAFFSLTYRDINMLKTKQDPGWKRIASLLEEPRALQASLMIANTLVNIAVIILTNFFIDQVLVIKPGNVSMWVGYGIKLVIISSLIILFGEILPKVRSSQNNLRAAYEASFLVEVIFYLFKRISVWLLKVSDSVESLFGGKASRAYTHQQLEQAIKNTIHEEEEQRILAGIYKFPNITVKQIMHTRLDVNGIEYEASFQSLKRKVEELHYSRLPVYRKSLDDILGIVHTKDLLPHLNESDNFDWHIVIRPPFFVHEQKHIEDLLKEFQSRHIHFAVVVDEFGGTSGIVTLEDILEEIIGDIRDEFDEEETGSKKIDDKTYIFEGRTMIHDACKLMNLQEDTFDQVKGDSDSMAGLMLELVGEIPKVNDTASIGDFDFVALEVDRNRIRKIKVTINIKQDKQVS</sequence>
<dbReference type="InterPro" id="IPR016169">
    <property type="entry name" value="FAD-bd_PCMH_sub2"/>
</dbReference>
<evidence type="ECO:0000256" key="6">
    <source>
        <dbReference type="ARBA" id="ARBA00022989"/>
    </source>
</evidence>
<gene>
    <name evidence="12" type="primary">gldE</name>
    <name evidence="12" type="ORF">FAM09_19715</name>
</gene>
<name>A0A4S8HP60_9BACT</name>
<dbReference type="PANTHER" id="PTHR22777:SF32">
    <property type="entry name" value="UPF0053 INNER MEMBRANE PROTEIN YFJD"/>
    <property type="match status" value="1"/>
</dbReference>
<dbReference type="OrthoDB" id="9798188at2"/>
<evidence type="ECO:0000256" key="9">
    <source>
        <dbReference type="PROSITE-ProRule" id="PRU00703"/>
    </source>
</evidence>
<dbReference type="SUPFAM" id="SSF54631">
    <property type="entry name" value="CBS-domain pair"/>
    <property type="match status" value="1"/>
</dbReference>
<dbReference type="GO" id="GO:0050660">
    <property type="term" value="F:flavin adenine dinucleotide binding"/>
    <property type="evidence" value="ECO:0007669"/>
    <property type="project" value="InterPro"/>
</dbReference>
<dbReference type="SUPFAM" id="SSF56176">
    <property type="entry name" value="FAD-binding/transporter-associated domain-like"/>
    <property type="match status" value="1"/>
</dbReference>
<protein>
    <submittedName>
        <fullName evidence="12">Gliding motility-associated protein GldE</fullName>
    </submittedName>
</protein>
<keyword evidence="13" id="KW-1185">Reference proteome</keyword>
<comment type="caution">
    <text evidence="12">The sequence shown here is derived from an EMBL/GenBank/DDBJ whole genome shotgun (WGS) entry which is preliminary data.</text>
</comment>